<keyword evidence="3" id="KW-1185">Reference proteome</keyword>
<comment type="caution">
    <text evidence="2">The sequence shown here is derived from an EMBL/GenBank/DDBJ whole genome shotgun (WGS) entry which is preliminary data.</text>
</comment>
<evidence type="ECO:0000313" key="3">
    <source>
        <dbReference type="Proteomes" id="UP000603865"/>
    </source>
</evidence>
<dbReference type="Proteomes" id="UP000603865">
    <property type="component" value="Unassembled WGS sequence"/>
</dbReference>
<evidence type="ECO:0000256" key="1">
    <source>
        <dbReference type="SAM" id="Phobius"/>
    </source>
</evidence>
<keyword evidence="1" id="KW-0472">Membrane</keyword>
<keyword evidence="1" id="KW-1133">Transmembrane helix</keyword>
<feature type="transmembrane region" description="Helical" evidence="1">
    <location>
        <begin position="51"/>
        <end position="68"/>
    </location>
</feature>
<reference evidence="2" key="2">
    <citation type="submission" date="2020-09" db="EMBL/GenBank/DDBJ databases">
        <authorList>
            <person name="Sun Q."/>
            <person name="Ohkuma M."/>
        </authorList>
    </citation>
    <scope>NUCLEOTIDE SEQUENCE</scope>
    <source>
        <strain evidence="2">JCM 31311</strain>
    </source>
</reference>
<reference evidence="2" key="1">
    <citation type="journal article" date="2014" name="Int. J. Syst. Evol. Microbiol.">
        <title>Complete genome sequence of Corynebacterium casei LMG S-19264T (=DSM 44701T), isolated from a smear-ripened cheese.</title>
        <authorList>
            <consortium name="US DOE Joint Genome Institute (JGI-PGF)"/>
            <person name="Walter F."/>
            <person name="Albersmeier A."/>
            <person name="Kalinowski J."/>
            <person name="Ruckert C."/>
        </authorList>
    </citation>
    <scope>NUCLEOTIDE SEQUENCE</scope>
    <source>
        <strain evidence="2">JCM 31311</strain>
    </source>
</reference>
<gene>
    <name evidence="2" type="ORF">GCM10008957_00890</name>
</gene>
<name>A0A918BU36_9DEIO</name>
<sequence>MDVAVSTSYSQLPTRRSAAPMKYLTSTRHLVGVGLALLGLAAHFLGWLGAWWLPIVVGLYVVGVLVTPRTRTDVQLAQAASINDLEGDLKRLVSSLRGQKVPDAIQAQARHIADQLGVLLPRLSTLEAQGDPNAFTVRQVITDYLPGTFKNYLNIPPALRSRPDARLGKTPDALVSEQLDLLSQTLDKVSADSIRGDTTAMLANGGFLKDKFGKPDLEL</sequence>
<protein>
    <submittedName>
        <fullName evidence="2">Uncharacterized protein</fullName>
    </submittedName>
</protein>
<dbReference type="AlphaFoldDB" id="A0A918BU36"/>
<keyword evidence="1" id="KW-0812">Transmembrane</keyword>
<dbReference type="EMBL" id="BMQL01000001">
    <property type="protein sequence ID" value="GGQ92748.1"/>
    <property type="molecule type" value="Genomic_DNA"/>
</dbReference>
<accession>A0A918BU36</accession>
<proteinExistence type="predicted"/>
<organism evidence="2 3">
    <name type="scientific">Deinococcus ruber</name>
    <dbReference type="NCBI Taxonomy" id="1848197"/>
    <lineage>
        <taxon>Bacteria</taxon>
        <taxon>Thermotogati</taxon>
        <taxon>Deinococcota</taxon>
        <taxon>Deinococci</taxon>
        <taxon>Deinococcales</taxon>
        <taxon>Deinococcaceae</taxon>
        <taxon>Deinococcus</taxon>
    </lineage>
</organism>
<evidence type="ECO:0000313" key="2">
    <source>
        <dbReference type="EMBL" id="GGQ92748.1"/>
    </source>
</evidence>